<reference evidence="2" key="1">
    <citation type="submission" date="2016-06" db="EMBL/GenBank/DDBJ databases">
        <title>Parallel loss of symbiosis genes in relatives of nitrogen-fixing non-legume Parasponia.</title>
        <authorList>
            <person name="Van Velzen R."/>
            <person name="Holmer R."/>
            <person name="Bu F."/>
            <person name="Rutten L."/>
            <person name="Van Zeijl A."/>
            <person name="Liu W."/>
            <person name="Santuari L."/>
            <person name="Cao Q."/>
            <person name="Sharma T."/>
            <person name="Shen D."/>
            <person name="Roswanjaya Y."/>
            <person name="Wardhani T."/>
            <person name="Kalhor M.S."/>
            <person name="Jansen J."/>
            <person name="Van den Hoogen J."/>
            <person name="Gungor B."/>
            <person name="Hartog M."/>
            <person name="Hontelez J."/>
            <person name="Verver J."/>
            <person name="Yang W.-C."/>
            <person name="Schijlen E."/>
            <person name="Repin R."/>
            <person name="Schilthuizen M."/>
            <person name="Schranz E."/>
            <person name="Heidstra R."/>
            <person name="Miyata K."/>
            <person name="Fedorova E."/>
            <person name="Kohlen W."/>
            <person name="Bisseling T."/>
            <person name="Smit S."/>
            <person name="Geurts R."/>
        </authorList>
    </citation>
    <scope>NUCLEOTIDE SEQUENCE [LARGE SCALE GENOMIC DNA]</scope>
    <source>
        <strain evidence="2">cv. WU1-14</strain>
    </source>
</reference>
<dbReference type="Proteomes" id="UP000237105">
    <property type="component" value="Unassembled WGS sequence"/>
</dbReference>
<evidence type="ECO:0000313" key="2">
    <source>
        <dbReference type="Proteomes" id="UP000237105"/>
    </source>
</evidence>
<gene>
    <name evidence="1" type="ORF">PanWU01x14_094560</name>
</gene>
<accession>A0A2P5D5U2</accession>
<comment type="caution">
    <text evidence="1">The sequence shown here is derived from an EMBL/GenBank/DDBJ whole genome shotgun (WGS) entry which is preliminary data.</text>
</comment>
<keyword evidence="2" id="KW-1185">Reference proteome</keyword>
<protein>
    <submittedName>
        <fullName evidence="1">Uncharacterized protein</fullName>
    </submittedName>
</protein>
<sequence>MALEDLLGHQHVKAMLASPTPSEIISSAIELPSYYSIRWVDVTVLCKWRCGAMALIPRHCGSMERHNSTTEVASKRHFLAL</sequence>
<dbReference type="AlphaFoldDB" id="A0A2P5D5U2"/>
<dbReference type="EMBL" id="JXTB01000061">
    <property type="protein sequence ID" value="PON68647.1"/>
    <property type="molecule type" value="Genomic_DNA"/>
</dbReference>
<proteinExistence type="predicted"/>
<evidence type="ECO:0000313" key="1">
    <source>
        <dbReference type="EMBL" id="PON68647.1"/>
    </source>
</evidence>
<organism evidence="1 2">
    <name type="scientific">Parasponia andersonii</name>
    <name type="common">Sponia andersonii</name>
    <dbReference type="NCBI Taxonomy" id="3476"/>
    <lineage>
        <taxon>Eukaryota</taxon>
        <taxon>Viridiplantae</taxon>
        <taxon>Streptophyta</taxon>
        <taxon>Embryophyta</taxon>
        <taxon>Tracheophyta</taxon>
        <taxon>Spermatophyta</taxon>
        <taxon>Magnoliopsida</taxon>
        <taxon>eudicotyledons</taxon>
        <taxon>Gunneridae</taxon>
        <taxon>Pentapetalae</taxon>
        <taxon>rosids</taxon>
        <taxon>fabids</taxon>
        <taxon>Rosales</taxon>
        <taxon>Cannabaceae</taxon>
        <taxon>Parasponia</taxon>
    </lineage>
</organism>
<name>A0A2P5D5U2_PARAD</name>